<dbReference type="SUPFAM" id="SSF55874">
    <property type="entry name" value="ATPase domain of HSP90 chaperone/DNA topoisomerase II/histidine kinase"/>
    <property type="match status" value="1"/>
</dbReference>
<sequence>MATVSPMRPNTNSTGTSSNASRTPHPLHRPSLSSFPSSSKRSVSHSTLHNNDLSLNTTRSSGSHPSSAHSYHSSLSASQHPHEHDHGHQYPVYPANGHGNIRPRASRRQRPVRSQYPATSDEKHVEYILVASFDIDRGSIMEHQYPGPVGGDEHMLAELMLPDQTHLRSQDWTVFFLHKDAAAEEEEDEEDGLTAKKRRRRQRSEAGQATAGAEDEDEEDEDSSDDEGPVDGPPLVYVLNLVNTKQDNTVKRGAVVKAMAICTRHSFLHIYKPLLLIALEQYFANPHMDTLAELYHAVNSMDLSLMPKLNVFERFILQSSDTKDLFIEKFEAIIAQQMAANDRPTLSHKESKDDTTALPTLSPKDINQPLARRYGLPRDTHEFESVVNYANIPVPIKVPTALSPETVGDFSLIKLITTFSTPHSTSPVAFAPTHPHLTTNGSMTHPIIVLLNAMLTQKRVIFMGHNLPSSEVAEAVLGACALASGGMLRGFTRHAFPYTDLTKIDDLLKVPGFIAGVTNPAFAFRNEWWDVLCDLSTGRVKISSKIEQAPLTEGVAFFHNQPPASAGGYHAPGTGGMSALAHAGASLSAGLGGSAAPTGATGGDLTGDAAFMQSVIKAIEERHGENAIRSKFRKWVLKFTRLAAAFEETVYGASALHIQPSPKLHNSPFFVNADSPGVPNTTADSPVDTDGARKASQFDADHLPPEVTGHGYVWPTPGLKSAELAANATRIEGWRNTRSYYNCVQDLARLYIHRPVKSLDLQHLHDKLAKLRLGHEPAANIYLALCAAVQTDSEICQLLATPLHISHTVKMSGETFEFQAEISQLLSLIINTVYSNKEIFLRELISNSSDALDKIRYEALSDPSKLDSGKDLRIDIVPNKEAKTLTIRDTGIGMTKADLVNNLGTIARSGTKQFMEALSAGADISMIGQFGVGFYSAYLVADRVTVISKHNDDEQYIWQSSAGGTFNIAQDTEGEQLGRGTKMILHLKDEQMDYLNESKIKEVVKKHSEFISYPIYLHVLKEEEKEVPDEEAEENKDENDEKKPKVEEVDEEEEKKKDEKKTKKVKESKIEEEELNKTKPIWTRNPQDISQEEYGAFYKSLSNDWEDHLAVKHFSVEGQLEFRAILFVPKRAPFDLFETKKTKNNIKLYVRRVFITDDATDLIPEWLSFVKGVVDSEDLPLNLSRETLQQNKIMKVIRKNIVKKTLELFTEIAEDKEQFDKFYSAFGKNIKLGIHEDSQNRQTLAKLLRFQSTKTGDDTTSLQDYVTRMPEHQKQMYYITGESIKAVEKSPFLDALKAKNFEVLFLVDPIDEYAFTQLKEFDGKKLVDVTKDFELEESDEEKKEREAEEKEYEGLTKSLKNVLGEKVEKVVVSHKLVGSPCAIRTGQFGWSANMERIMKAQALRDTSMSSYMSSKKTFEISPKSPIVKELKKKVESDGENDRTVKSITQLLYETSLLVSGFTIEEPAAYAERIHKLVSLGLNVDEEAETSEEAAKEDAPAAAASGESTMEEVD</sequence>
<dbReference type="FunFam" id="3.40.50.11260:FF:000001">
    <property type="entry name" value="Heat shock protein 90 alpha"/>
    <property type="match status" value="1"/>
</dbReference>
<dbReference type="NCBIfam" id="NF003555">
    <property type="entry name" value="PRK05218.1"/>
    <property type="match status" value="1"/>
</dbReference>
<keyword evidence="4" id="KW-0547">Nucleotide-binding</keyword>
<evidence type="ECO:0000256" key="6">
    <source>
        <dbReference type="ARBA" id="ARBA00023186"/>
    </source>
</evidence>
<keyword evidence="3" id="KW-0963">Cytoplasm</keyword>
<comment type="subcellular location">
    <subcellularLocation>
        <location evidence="1">Cytoplasm</location>
    </subcellularLocation>
</comment>
<evidence type="ECO:0000256" key="5">
    <source>
        <dbReference type="ARBA" id="ARBA00022840"/>
    </source>
</evidence>
<dbReference type="InterPro" id="IPR037516">
    <property type="entry name" value="Tripartite_DENN"/>
</dbReference>
<evidence type="ECO:0000256" key="7">
    <source>
        <dbReference type="SAM" id="Coils"/>
    </source>
</evidence>
<dbReference type="Pfam" id="PF08616">
    <property type="entry name" value="SPA"/>
    <property type="match status" value="1"/>
</dbReference>
<dbReference type="VEuPathDB" id="FungiDB:BTJ68_02860"/>
<dbReference type="InterPro" id="IPR020568">
    <property type="entry name" value="Ribosomal_Su5_D2-typ_SF"/>
</dbReference>
<dbReference type="Gene3D" id="1.20.120.790">
    <property type="entry name" value="Heat shock protein 90, C-terminal domain"/>
    <property type="match status" value="1"/>
</dbReference>
<dbReference type="GO" id="GO:0005524">
    <property type="term" value="F:ATP binding"/>
    <property type="evidence" value="ECO:0007669"/>
    <property type="project" value="UniProtKB-KW"/>
</dbReference>
<evidence type="ECO:0000256" key="4">
    <source>
        <dbReference type="ARBA" id="ARBA00022741"/>
    </source>
</evidence>
<dbReference type="GO" id="GO:0005737">
    <property type="term" value="C:cytoplasm"/>
    <property type="evidence" value="ECO:0007669"/>
    <property type="project" value="UniProtKB-SubCell"/>
</dbReference>
<feature type="coiled-coil region" evidence="7">
    <location>
        <begin position="1331"/>
        <end position="1365"/>
    </location>
</feature>
<accession>A0A3M6Z8I0</accession>
<protein>
    <recommendedName>
        <fullName evidence="9">UDENN domain-containing protein</fullName>
    </recommendedName>
</protein>
<dbReference type="Pfam" id="PF00183">
    <property type="entry name" value="HSP90"/>
    <property type="match status" value="1"/>
</dbReference>
<feature type="region of interest" description="Disordered" evidence="8">
    <location>
        <begin position="1024"/>
        <end position="1070"/>
    </location>
</feature>
<dbReference type="FunFam" id="1.20.120.790:FF:000001">
    <property type="entry name" value="Heat shock protein 90 alpha"/>
    <property type="match status" value="1"/>
</dbReference>
<dbReference type="PANTHER" id="PTHR11528">
    <property type="entry name" value="HEAT SHOCK PROTEIN 90 FAMILY MEMBER"/>
    <property type="match status" value="1"/>
</dbReference>
<keyword evidence="7" id="KW-0175">Coiled coil</keyword>
<feature type="compositionally biased region" description="Basic and acidic residues" evidence="8">
    <location>
        <begin position="1054"/>
        <end position="1069"/>
    </location>
</feature>
<feature type="compositionally biased region" description="Basic and acidic residues" evidence="8">
    <location>
        <begin position="345"/>
        <end position="355"/>
    </location>
</feature>
<dbReference type="GO" id="GO:0051082">
    <property type="term" value="F:unfolded protein binding"/>
    <property type="evidence" value="ECO:0007669"/>
    <property type="project" value="InterPro"/>
</dbReference>
<dbReference type="InterPro" id="IPR003594">
    <property type="entry name" value="HATPase_dom"/>
</dbReference>
<organism evidence="10 11">
    <name type="scientific">Hortaea werneckii</name>
    <name type="common">Black yeast</name>
    <name type="synonym">Cladosporium werneckii</name>
    <dbReference type="NCBI Taxonomy" id="91943"/>
    <lineage>
        <taxon>Eukaryota</taxon>
        <taxon>Fungi</taxon>
        <taxon>Dikarya</taxon>
        <taxon>Ascomycota</taxon>
        <taxon>Pezizomycotina</taxon>
        <taxon>Dothideomycetes</taxon>
        <taxon>Dothideomycetidae</taxon>
        <taxon>Mycosphaerellales</taxon>
        <taxon>Teratosphaeriaceae</taxon>
        <taxon>Hortaea</taxon>
    </lineage>
</organism>
<evidence type="ECO:0000313" key="10">
    <source>
        <dbReference type="EMBL" id="RMY11427.1"/>
    </source>
</evidence>
<dbReference type="FunFam" id="3.30.565.10:FF:000001">
    <property type="entry name" value="Heat shock protein HSP 90-alpha"/>
    <property type="match status" value="1"/>
</dbReference>
<evidence type="ECO:0000256" key="1">
    <source>
        <dbReference type="ARBA" id="ARBA00004496"/>
    </source>
</evidence>
<feature type="compositionally biased region" description="Acidic residues" evidence="8">
    <location>
        <begin position="213"/>
        <end position="229"/>
    </location>
</feature>
<feature type="domain" description="UDENN" evidence="9">
    <location>
        <begin position="126"/>
        <end position="667"/>
    </location>
</feature>
<dbReference type="InterPro" id="IPR001404">
    <property type="entry name" value="Hsp90_fam"/>
</dbReference>
<dbReference type="SUPFAM" id="SSF110942">
    <property type="entry name" value="HSP90 C-terminal domain"/>
    <property type="match status" value="1"/>
</dbReference>
<feature type="compositionally biased region" description="Acidic residues" evidence="8">
    <location>
        <begin position="1025"/>
        <end position="1038"/>
    </location>
</feature>
<evidence type="ECO:0000259" key="9">
    <source>
        <dbReference type="PROSITE" id="PS50211"/>
    </source>
</evidence>
<dbReference type="SUPFAM" id="SSF54211">
    <property type="entry name" value="Ribosomal protein S5 domain 2-like"/>
    <property type="match status" value="1"/>
</dbReference>
<evidence type="ECO:0000256" key="8">
    <source>
        <dbReference type="SAM" id="MobiDB-lite"/>
    </source>
</evidence>
<dbReference type="Gene3D" id="3.30.230.80">
    <property type="match status" value="1"/>
</dbReference>
<dbReference type="FunFam" id="3.30.230.80:FF:000001">
    <property type="entry name" value="Heat shock protein 90 alpha"/>
    <property type="match status" value="1"/>
</dbReference>
<dbReference type="InterPro" id="IPR019805">
    <property type="entry name" value="Heat_shock_protein_90_CS"/>
</dbReference>
<feature type="region of interest" description="Disordered" evidence="8">
    <location>
        <begin position="1"/>
        <end position="119"/>
    </location>
</feature>
<dbReference type="PROSITE" id="PS00298">
    <property type="entry name" value="HSP90"/>
    <property type="match status" value="1"/>
</dbReference>
<dbReference type="PROSITE" id="PS50211">
    <property type="entry name" value="DENN"/>
    <property type="match status" value="1"/>
</dbReference>
<feature type="compositionally biased region" description="Acidic residues" evidence="8">
    <location>
        <begin position="183"/>
        <end position="192"/>
    </location>
</feature>
<dbReference type="PRINTS" id="PR00775">
    <property type="entry name" value="HEATSHOCK90"/>
</dbReference>
<reference evidence="10 11" key="1">
    <citation type="journal article" date="2018" name="BMC Genomics">
        <title>Genomic evidence for intraspecific hybridization in a clonal and extremely halotolerant yeast.</title>
        <authorList>
            <person name="Gostincar C."/>
            <person name="Stajich J.E."/>
            <person name="Zupancic J."/>
            <person name="Zalar P."/>
            <person name="Gunde-Cimerman N."/>
        </authorList>
    </citation>
    <scope>NUCLEOTIDE SEQUENCE [LARGE SCALE GENOMIC DNA]</scope>
    <source>
        <strain evidence="10 11">EXF-6654</strain>
    </source>
</reference>
<dbReference type="EMBL" id="QWIK01000174">
    <property type="protein sequence ID" value="RMY11427.1"/>
    <property type="molecule type" value="Genomic_DNA"/>
</dbReference>
<dbReference type="Proteomes" id="UP000282582">
    <property type="component" value="Unassembled WGS sequence"/>
</dbReference>
<dbReference type="HAMAP" id="MF_00505">
    <property type="entry name" value="HSP90"/>
    <property type="match status" value="1"/>
</dbReference>
<dbReference type="Pfam" id="PF13589">
    <property type="entry name" value="HATPase_c_3"/>
    <property type="match status" value="1"/>
</dbReference>
<feature type="region of interest" description="Disordered" evidence="8">
    <location>
        <begin position="343"/>
        <end position="365"/>
    </location>
</feature>
<keyword evidence="5" id="KW-0067">ATP-binding</keyword>
<dbReference type="GO" id="GO:0016887">
    <property type="term" value="F:ATP hydrolysis activity"/>
    <property type="evidence" value="ECO:0007669"/>
    <property type="project" value="InterPro"/>
</dbReference>
<evidence type="ECO:0000256" key="2">
    <source>
        <dbReference type="ARBA" id="ARBA00008239"/>
    </source>
</evidence>
<dbReference type="InterPro" id="IPR020575">
    <property type="entry name" value="Hsp90_N"/>
</dbReference>
<dbReference type="Gene3D" id="3.30.565.10">
    <property type="entry name" value="Histidine kinase-like ATPase, C-terminal domain"/>
    <property type="match status" value="1"/>
</dbReference>
<evidence type="ECO:0000256" key="3">
    <source>
        <dbReference type="ARBA" id="ARBA00022490"/>
    </source>
</evidence>
<dbReference type="SMART" id="SM00387">
    <property type="entry name" value="HATPase_c"/>
    <property type="match status" value="1"/>
</dbReference>
<feature type="compositionally biased region" description="Low complexity" evidence="8">
    <location>
        <begin position="10"/>
        <end position="19"/>
    </location>
</feature>
<dbReference type="Gene3D" id="3.40.50.11260">
    <property type="match status" value="1"/>
</dbReference>
<dbReference type="InterPro" id="IPR012860">
    <property type="entry name" value="Afi1_N"/>
</dbReference>
<name>A0A3M6Z8I0_HORWE</name>
<dbReference type="InterPro" id="IPR036890">
    <property type="entry name" value="HATPase_C_sf"/>
</dbReference>
<dbReference type="GO" id="GO:0140662">
    <property type="term" value="F:ATP-dependent protein folding chaperone"/>
    <property type="evidence" value="ECO:0007669"/>
    <property type="project" value="InterPro"/>
</dbReference>
<comment type="caution">
    <text evidence="10">The sequence shown here is derived from an EMBL/GenBank/DDBJ whole genome shotgun (WGS) entry which is preliminary data.</text>
</comment>
<feature type="compositionally biased region" description="Low complexity" evidence="8">
    <location>
        <begin position="60"/>
        <end position="79"/>
    </location>
</feature>
<proteinExistence type="inferred from homology"/>
<feature type="region of interest" description="Disordered" evidence="8">
    <location>
        <begin position="1485"/>
        <end position="1513"/>
    </location>
</feature>
<gene>
    <name evidence="10" type="ORF">D0868_03144</name>
</gene>
<dbReference type="Pfam" id="PF07792">
    <property type="entry name" value="Afi1"/>
    <property type="match status" value="1"/>
</dbReference>
<dbReference type="InterPro" id="IPR037196">
    <property type="entry name" value="HSP90_C"/>
</dbReference>
<dbReference type="VEuPathDB" id="FungiDB:BTJ68_07890"/>
<dbReference type="CDD" id="cd16927">
    <property type="entry name" value="HATPase_Hsp90-like"/>
    <property type="match status" value="1"/>
</dbReference>
<keyword evidence="6" id="KW-0143">Chaperone</keyword>
<feature type="compositionally biased region" description="Low complexity" evidence="8">
    <location>
        <begin position="29"/>
        <end position="49"/>
    </location>
</feature>
<evidence type="ECO:0000313" key="11">
    <source>
        <dbReference type="Proteomes" id="UP000282582"/>
    </source>
</evidence>
<feature type="region of interest" description="Disordered" evidence="8">
    <location>
        <begin position="183"/>
        <end position="230"/>
    </location>
</feature>
<feature type="compositionally biased region" description="Polar residues" evidence="8">
    <location>
        <begin position="50"/>
        <end position="59"/>
    </location>
</feature>
<comment type="similarity">
    <text evidence="2">Belongs to the heat shock protein 90 family.</text>
</comment>